<keyword evidence="1" id="KW-0175">Coiled coil</keyword>
<feature type="coiled-coil region" evidence="1">
    <location>
        <begin position="43"/>
        <end position="96"/>
    </location>
</feature>
<evidence type="ECO:0000256" key="3">
    <source>
        <dbReference type="SAM" id="Phobius"/>
    </source>
</evidence>
<sequence>MAAMLGLSGDFIGTLEGSAWFQRGWMVAVGLLLLGAHVAVEMLNTREDRLLAAELEKARVQREEAEDTVRRLDRERAELQGSVKALRTEAEVMKRRVGERAREQEGLDWLAGEQGRAALEGLRDFAERLNTAYRSADGGEDPPRPAEVRPRAAADPSPLRLTASRMVLQLVVGLLAAAVFGFTVYVVEVYFD</sequence>
<reference evidence="4" key="1">
    <citation type="submission" date="2021-10" db="EMBL/GenBank/DDBJ databases">
        <title>Streptomonospora sp. nov., isolated from mangrove soil.</title>
        <authorList>
            <person name="Chen X."/>
            <person name="Ge X."/>
            <person name="Liu W."/>
        </authorList>
    </citation>
    <scope>NUCLEOTIDE SEQUENCE</scope>
    <source>
        <strain evidence="4">S1-112</strain>
    </source>
</reference>
<feature type="transmembrane region" description="Helical" evidence="3">
    <location>
        <begin position="167"/>
        <end position="187"/>
    </location>
</feature>
<name>A0A9X3NP94_9ACTN</name>
<keyword evidence="3" id="KW-1133">Transmembrane helix</keyword>
<feature type="compositionally biased region" description="Basic and acidic residues" evidence="2">
    <location>
        <begin position="141"/>
        <end position="152"/>
    </location>
</feature>
<gene>
    <name evidence="4" type="ORF">LG943_15515</name>
</gene>
<evidence type="ECO:0000256" key="2">
    <source>
        <dbReference type="SAM" id="MobiDB-lite"/>
    </source>
</evidence>
<evidence type="ECO:0000313" key="4">
    <source>
        <dbReference type="EMBL" id="MDA0565711.1"/>
    </source>
</evidence>
<dbReference type="RefSeq" id="WP_270072983.1">
    <property type="nucleotide sequence ID" value="NZ_JAJAQC010000025.1"/>
</dbReference>
<evidence type="ECO:0000256" key="1">
    <source>
        <dbReference type="SAM" id="Coils"/>
    </source>
</evidence>
<dbReference type="AlphaFoldDB" id="A0A9X3NP94"/>
<evidence type="ECO:0000313" key="5">
    <source>
        <dbReference type="Proteomes" id="UP001140076"/>
    </source>
</evidence>
<keyword evidence="3" id="KW-0472">Membrane</keyword>
<comment type="caution">
    <text evidence="4">The sequence shown here is derived from an EMBL/GenBank/DDBJ whole genome shotgun (WGS) entry which is preliminary data.</text>
</comment>
<feature type="transmembrane region" description="Helical" evidence="3">
    <location>
        <begin position="20"/>
        <end position="40"/>
    </location>
</feature>
<proteinExistence type="predicted"/>
<feature type="region of interest" description="Disordered" evidence="2">
    <location>
        <begin position="133"/>
        <end position="155"/>
    </location>
</feature>
<dbReference type="Proteomes" id="UP001140076">
    <property type="component" value="Unassembled WGS sequence"/>
</dbReference>
<protein>
    <submittedName>
        <fullName evidence="4">Uncharacterized protein</fullName>
    </submittedName>
</protein>
<keyword evidence="3" id="KW-0812">Transmembrane</keyword>
<accession>A0A9X3NP94</accession>
<keyword evidence="5" id="KW-1185">Reference proteome</keyword>
<organism evidence="4 5">
    <name type="scientific">Streptomonospora mangrovi</name>
    <dbReference type="NCBI Taxonomy" id="2883123"/>
    <lineage>
        <taxon>Bacteria</taxon>
        <taxon>Bacillati</taxon>
        <taxon>Actinomycetota</taxon>
        <taxon>Actinomycetes</taxon>
        <taxon>Streptosporangiales</taxon>
        <taxon>Nocardiopsidaceae</taxon>
        <taxon>Streptomonospora</taxon>
    </lineage>
</organism>
<dbReference type="EMBL" id="JAJAQC010000025">
    <property type="protein sequence ID" value="MDA0565711.1"/>
    <property type="molecule type" value="Genomic_DNA"/>
</dbReference>